<dbReference type="AlphaFoldDB" id="A0AAE0SBX2"/>
<reference evidence="1" key="1">
    <citation type="journal article" date="2021" name="Genome Biol. Evol.">
        <title>A High-Quality Reference Genome for a Parasitic Bivalve with Doubly Uniparental Inheritance (Bivalvia: Unionida).</title>
        <authorList>
            <person name="Smith C.H."/>
        </authorList>
    </citation>
    <scope>NUCLEOTIDE SEQUENCE</scope>
    <source>
        <strain evidence="1">CHS0354</strain>
    </source>
</reference>
<dbReference type="EMBL" id="JAEAOA010001553">
    <property type="protein sequence ID" value="KAK3588713.1"/>
    <property type="molecule type" value="Genomic_DNA"/>
</dbReference>
<dbReference type="Proteomes" id="UP001195483">
    <property type="component" value="Unassembled WGS sequence"/>
</dbReference>
<accession>A0AAE0SBX2</accession>
<reference evidence="1" key="3">
    <citation type="submission" date="2023-05" db="EMBL/GenBank/DDBJ databases">
        <authorList>
            <person name="Smith C.H."/>
        </authorList>
    </citation>
    <scope>NUCLEOTIDE SEQUENCE</scope>
    <source>
        <strain evidence="1">CHS0354</strain>
        <tissue evidence="1">Mantle</tissue>
    </source>
</reference>
<reference evidence="1" key="2">
    <citation type="journal article" date="2021" name="Genome Biol. Evol.">
        <title>Developing a high-quality reference genome for a parasitic bivalve with doubly uniparental inheritance (Bivalvia: Unionida).</title>
        <authorList>
            <person name="Smith C.H."/>
        </authorList>
    </citation>
    <scope>NUCLEOTIDE SEQUENCE</scope>
    <source>
        <strain evidence="1">CHS0354</strain>
        <tissue evidence="1">Mantle</tissue>
    </source>
</reference>
<gene>
    <name evidence="1" type="ORF">CHS0354_026032</name>
</gene>
<organism evidence="1 2">
    <name type="scientific">Potamilus streckersoni</name>
    <dbReference type="NCBI Taxonomy" id="2493646"/>
    <lineage>
        <taxon>Eukaryota</taxon>
        <taxon>Metazoa</taxon>
        <taxon>Spiralia</taxon>
        <taxon>Lophotrochozoa</taxon>
        <taxon>Mollusca</taxon>
        <taxon>Bivalvia</taxon>
        <taxon>Autobranchia</taxon>
        <taxon>Heteroconchia</taxon>
        <taxon>Palaeoheterodonta</taxon>
        <taxon>Unionida</taxon>
        <taxon>Unionoidea</taxon>
        <taxon>Unionidae</taxon>
        <taxon>Ambleminae</taxon>
        <taxon>Lampsilini</taxon>
        <taxon>Potamilus</taxon>
    </lineage>
</organism>
<sequence>MSWLFPSPLFTSGNINLEHASAAGADITEALRSGSAGTLVIYVRSVVNMSLLCYLWKMDKLGLRKKRFEPKLELRKEKSQTWLKLAKELITYANNGLSYKPEMIYYEESEEKEDEKWEKLSHSRFQCNVIIIGIIFHIS</sequence>
<keyword evidence="2" id="KW-1185">Reference proteome</keyword>
<name>A0AAE0SBX2_9BIVA</name>
<comment type="caution">
    <text evidence="1">The sequence shown here is derived from an EMBL/GenBank/DDBJ whole genome shotgun (WGS) entry which is preliminary data.</text>
</comment>
<protein>
    <submittedName>
        <fullName evidence="1">Uncharacterized protein</fullName>
    </submittedName>
</protein>
<evidence type="ECO:0000313" key="2">
    <source>
        <dbReference type="Proteomes" id="UP001195483"/>
    </source>
</evidence>
<evidence type="ECO:0000313" key="1">
    <source>
        <dbReference type="EMBL" id="KAK3588713.1"/>
    </source>
</evidence>
<proteinExistence type="predicted"/>